<organism evidence="1 2">
    <name type="scientific">Lasiodiplodia hormozganensis</name>
    <dbReference type="NCBI Taxonomy" id="869390"/>
    <lineage>
        <taxon>Eukaryota</taxon>
        <taxon>Fungi</taxon>
        <taxon>Dikarya</taxon>
        <taxon>Ascomycota</taxon>
        <taxon>Pezizomycotina</taxon>
        <taxon>Dothideomycetes</taxon>
        <taxon>Dothideomycetes incertae sedis</taxon>
        <taxon>Botryosphaeriales</taxon>
        <taxon>Botryosphaeriaceae</taxon>
        <taxon>Lasiodiplodia</taxon>
    </lineage>
</organism>
<dbReference type="EMBL" id="JAUJDW010000008">
    <property type="protein sequence ID" value="KAK0661492.1"/>
    <property type="molecule type" value="Genomic_DNA"/>
</dbReference>
<accession>A0AA40D4K6</accession>
<evidence type="ECO:0000313" key="1">
    <source>
        <dbReference type="EMBL" id="KAK0661492.1"/>
    </source>
</evidence>
<reference evidence="1" key="1">
    <citation type="submission" date="2023-06" db="EMBL/GenBank/DDBJ databases">
        <title>Multi-omics analyses reveal the molecular pathogenesis toolkit of Lasiodiplodia hormozganensis, a cross-kingdom pathogen.</title>
        <authorList>
            <person name="Felix C."/>
            <person name="Meneses R."/>
            <person name="Goncalves M.F.M."/>
            <person name="Tilleman L."/>
            <person name="Duarte A.S."/>
            <person name="Jorrin-Novo J.V."/>
            <person name="Van De Peer Y."/>
            <person name="Deforce D."/>
            <person name="Van Nieuwerburgh F."/>
            <person name="Esteves A.C."/>
            <person name="Alves A."/>
        </authorList>
    </citation>
    <scope>NUCLEOTIDE SEQUENCE</scope>
    <source>
        <strain evidence="1">CBS 339.90</strain>
    </source>
</reference>
<keyword evidence="2" id="KW-1185">Reference proteome</keyword>
<evidence type="ECO:0000313" key="2">
    <source>
        <dbReference type="Proteomes" id="UP001175001"/>
    </source>
</evidence>
<comment type="caution">
    <text evidence="1">The sequence shown here is derived from an EMBL/GenBank/DDBJ whole genome shotgun (WGS) entry which is preliminary data.</text>
</comment>
<proteinExistence type="predicted"/>
<protein>
    <submittedName>
        <fullName evidence="1">Uncharacterized protein</fullName>
    </submittedName>
</protein>
<name>A0AA40D4K6_9PEZI</name>
<dbReference type="AlphaFoldDB" id="A0AA40D4K6"/>
<sequence>MAPAKAFTLSGLQQKIAYGEHSEPTEQALLDVLRNAVATLDDSGVLGKNDMASTNATETPEHFPMGRSLTYALPRSGNFATNEEKIRRILEAEQDLANHALAMITNDNIDAFKKAIGIPSNDTAEQKFRKQALKRVAFRQLLTESTDAKIRGEGLVQIAEHHRKQLSTKKLDRIWMLLYTLRMLHEHTFNPQRRKMNNNLLLEELFEVSTALNEVEFEVIKDFTMYPVDGLKEWFKSRAQRLAIAFMCEDLQTPSHVGEQLRLLQALKKLMRAKHPQPDWWPLPLKEVAQNIWGTSIM</sequence>
<dbReference type="Proteomes" id="UP001175001">
    <property type="component" value="Unassembled WGS sequence"/>
</dbReference>
<gene>
    <name evidence="1" type="ORF">DIS24_g2554</name>
</gene>